<evidence type="ECO:0000256" key="1">
    <source>
        <dbReference type="SAM" id="Phobius"/>
    </source>
</evidence>
<feature type="transmembrane region" description="Helical" evidence="1">
    <location>
        <begin position="20"/>
        <end position="43"/>
    </location>
</feature>
<keyword evidence="1" id="KW-0812">Transmembrane</keyword>
<dbReference type="EMBL" id="VKAD01000003">
    <property type="protein sequence ID" value="TXR51515.1"/>
    <property type="molecule type" value="Genomic_DNA"/>
</dbReference>
<protein>
    <submittedName>
        <fullName evidence="2">Type IV pilus modification protein PilV</fullName>
    </submittedName>
</protein>
<keyword evidence="1" id="KW-0472">Membrane</keyword>
<keyword evidence="3" id="KW-1185">Reference proteome</keyword>
<dbReference type="InterPro" id="IPR012902">
    <property type="entry name" value="N_methyl_site"/>
</dbReference>
<accession>A0A5C8Z070</accession>
<evidence type="ECO:0000313" key="3">
    <source>
        <dbReference type="Proteomes" id="UP000321764"/>
    </source>
</evidence>
<dbReference type="NCBIfam" id="TIGR02523">
    <property type="entry name" value="type_IV_pilV"/>
    <property type="match status" value="1"/>
</dbReference>
<dbReference type="Proteomes" id="UP000321764">
    <property type="component" value="Unassembled WGS sequence"/>
</dbReference>
<name>A0A5C8Z070_9GAMM</name>
<sequence length="182" mass="20047">MMQIPSQKRALPAQLINSSLGFTLIEVLVAIIIFAVGLLSLAASQSFALVTIHNAMQRTVAAQLTAQFIEISRLNRDLIQQDALQGLNVDSYWHSDSVISEQCSSDAQSCSAQAMLDSQIDQWLSSVQRNLPEPQVQLQPLTAGHYLLKLSWLNQAELISTETSNDNSDSVARQTLSVYFVL</sequence>
<comment type="caution">
    <text evidence="2">The sequence shown here is derived from an EMBL/GenBank/DDBJ whole genome shotgun (WGS) entry which is preliminary data.</text>
</comment>
<dbReference type="NCBIfam" id="TIGR02532">
    <property type="entry name" value="IV_pilin_GFxxxE"/>
    <property type="match status" value="1"/>
</dbReference>
<proteinExistence type="predicted"/>
<dbReference type="AlphaFoldDB" id="A0A5C8Z070"/>
<keyword evidence="1" id="KW-1133">Transmembrane helix</keyword>
<organism evidence="2 3">
    <name type="scientific">Reinekea thalattae</name>
    <dbReference type="NCBI Taxonomy" id="2593301"/>
    <lineage>
        <taxon>Bacteria</taxon>
        <taxon>Pseudomonadati</taxon>
        <taxon>Pseudomonadota</taxon>
        <taxon>Gammaproteobacteria</taxon>
        <taxon>Oceanospirillales</taxon>
        <taxon>Saccharospirillaceae</taxon>
        <taxon>Reinekea</taxon>
    </lineage>
</organism>
<dbReference type="Pfam" id="PF07963">
    <property type="entry name" value="N_methyl"/>
    <property type="match status" value="1"/>
</dbReference>
<reference evidence="2 3" key="1">
    <citation type="submission" date="2019-07" db="EMBL/GenBank/DDBJ databases">
        <title>Reinekea sp. strain SSH23 genome sequencing and assembly.</title>
        <authorList>
            <person name="Kim I."/>
        </authorList>
    </citation>
    <scope>NUCLEOTIDE SEQUENCE [LARGE SCALE GENOMIC DNA]</scope>
    <source>
        <strain evidence="2 3">SSH23</strain>
    </source>
</reference>
<gene>
    <name evidence="2" type="primary">pilV</name>
    <name evidence="2" type="ORF">FME95_13425</name>
</gene>
<evidence type="ECO:0000313" key="2">
    <source>
        <dbReference type="EMBL" id="TXR51515.1"/>
    </source>
</evidence>
<dbReference type="InterPro" id="IPR013362">
    <property type="entry name" value="Pilus_4_PilV"/>
</dbReference>
<dbReference type="OrthoDB" id="6194160at2"/>